<keyword evidence="3" id="KW-1185">Reference proteome</keyword>
<reference evidence="3" key="1">
    <citation type="journal article" date="2014" name="Nucleic Acids Res.">
        <title>The evolutionary dynamics of variant antigen genes in Babesia reveal a history of genomic innovation underlying host-parasite interaction.</title>
        <authorList>
            <person name="Jackson A.P."/>
            <person name="Otto T.D."/>
            <person name="Darby A."/>
            <person name="Ramaprasad A."/>
            <person name="Xia D."/>
            <person name="Echaide I.E."/>
            <person name="Farber M."/>
            <person name="Gahlot S."/>
            <person name="Gamble J."/>
            <person name="Gupta D."/>
            <person name="Gupta Y."/>
            <person name="Jackson L."/>
            <person name="Malandrin L."/>
            <person name="Malas T.B."/>
            <person name="Moussa E."/>
            <person name="Nair M."/>
            <person name="Reid A.J."/>
            <person name="Sanders M."/>
            <person name="Sharma J."/>
            <person name="Tracey A."/>
            <person name="Quail M.A."/>
            <person name="Weir W."/>
            <person name="Wastling J.M."/>
            <person name="Hall N."/>
            <person name="Willadsen P."/>
            <person name="Lingelbach K."/>
            <person name="Shiels B."/>
            <person name="Tait A."/>
            <person name="Berriman M."/>
            <person name="Allred D.R."/>
            <person name="Pain A."/>
        </authorList>
    </citation>
    <scope>NUCLEOTIDE SEQUENCE [LARGE SCALE GENOMIC DNA]</scope>
    <source>
        <strain evidence="3">Bond</strain>
    </source>
</reference>
<dbReference type="AlphaFoldDB" id="A0A061DBI4"/>
<keyword evidence="1" id="KW-1133">Transmembrane helix</keyword>
<name>A0A061DBI4_BABBI</name>
<accession>A0A061DBI4</accession>
<keyword evidence="1" id="KW-0812">Transmembrane</keyword>
<evidence type="ECO:0000313" key="3">
    <source>
        <dbReference type="Proteomes" id="UP000033188"/>
    </source>
</evidence>
<dbReference type="VEuPathDB" id="PiroplasmaDB:BBBOND_0403960"/>
<gene>
    <name evidence="2" type="ORF">BBBOND_0403960</name>
</gene>
<dbReference type="KEGG" id="bbig:BBBOND_0403960"/>
<proteinExistence type="predicted"/>
<evidence type="ECO:0000256" key="1">
    <source>
        <dbReference type="SAM" id="Phobius"/>
    </source>
</evidence>
<evidence type="ECO:0000313" key="2">
    <source>
        <dbReference type="EMBL" id="CDR97908.1"/>
    </source>
</evidence>
<keyword evidence="1" id="KW-0472">Membrane</keyword>
<sequence length="68" mass="7137">MASVFISTLSLYLTVIIYALSNVSVAVGLQKYGKKDLGSALFFIGSVSFFVGSLAYVIVPFITPPSGA</sequence>
<feature type="transmembrane region" description="Helical" evidence="1">
    <location>
        <begin position="6"/>
        <end position="29"/>
    </location>
</feature>
<organism evidence="2 3">
    <name type="scientific">Babesia bigemina</name>
    <dbReference type="NCBI Taxonomy" id="5866"/>
    <lineage>
        <taxon>Eukaryota</taxon>
        <taxon>Sar</taxon>
        <taxon>Alveolata</taxon>
        <taxon>Apicomplexa</taxon>
        <taxon>Aconoidasida</taxon>
        <taxon>Piroplasmida</taxon>
        <taxon>Babesiidae</taxon>
        <taxon>Babesia</taxon>
    </lineage>
</organism>
<feature type="transmembrane region" description="Helical" evidence="1">
    <location>
        <begin position="41"/>
        <end position="62"/>
    </location>
</feature>
<dbReference type="EMBL" id="LK391710">
    <property type="protein sequence ID" value="CDR97908.1"/>
    <property type="molecule type" value="Genomic_DNA"/>
</dbReference>
<protein>
    <submittedName>
        <fullName evidence="2">Uncharacterized protein</fullName>
    </submittedName>
</protein>
<dbReference type="GeneID" id="24566449"/>
<dbReference type="Proteomes" id="UP000033188">
    <property type="component" value="Chromosome 4"/>
</dbReference>
<dbReference type="RefSeq" id="XP_012770094.1">
    <property type="nucleotide sequence ID" value="XM_012914640.1"/>
</dbReference>